<comment type="caution">
    <text evidence="1">The sequence shown here is derived from an EMBL/GenBank/DDBJ whole genome shotgun (WGS) entry which is preliminary data.</text>
</comment>
<keyword evidence="2" id="KW-1185">Reference proteome</keyword>
<evidence type="ECO:0000313" key="2">
    <source>
        <dbReference type="Proteomes" id="UP000031419"/>
    </source>
</evidence>
<dbReference type="Proteomes" id="UP000031419">
    <property type="component" value="Unassembled WGS sequence"/>
</dbReference>
<dbReference type="RefSeq" id="WP_029722924.1">
    <property type="nucleotide sequence ID" value="NZ_JNVU01000037.1"/>
</dbReference>
<name>A0A073AXA0_9PSEU</name>
<dbReference type="EMBL" id="JNVU01000037">
    <property type="protein sequence ID" value="KEI43667.1"/>
    <property type="molecule type" value="Genomic_DNA"/>
</dbReference>
<dbReference type="Pfam" id="PF06348">
    <property type="entry name" value="DUF1059"/>
    <property type="match status" value="1"/>
</dbReference>
<gene>
    <name evidence="1" type="ORF">GU90_15165</name>
</gene>
<dbReference type="OrthoDB" id="9182871at2"/>
<sequence>MARKAVDCRRTPSAMNCTLRISGEEEEVVRAAAEHMVSVHGHEDSAQLRQDVRRDLVDESTADGMHFVQLIEFRTKRRSELDELMDEWERTTGGKRTAVRAVITHDHEDPDIFYEFVEFPSYEEAMRNSRLPETDAVARKMAALCESPPVFHNLDVDRVQAL</sequence>
<dbReference type="eggNOG" id="ENOG5032YPX">
    <property type="taxonomic scope" value="Bacteria"/>
</dbReference>
<evidence type="ECO:0000313" key="1">
    <source>
        <dbReference type="EMBL" id="KEI43667.1"/>
    </source>
</evidence>
<dbReference type="AlphaFoldDB" id="A0A073AXA0"/>
<protein>
    <recommendedName>
        <fullName evidence="3">DUF1059 domain-containing protein</fullName>
    </recommendedName>
</protein>
<organism evidence="1 2">
    <name type="scientific">Saccharopolyspora rectivirgula</name>
    <dbReference type="NCBI Taxonomy" id="28042"/>
    <lineage>
        <taxon>Bacteria</taxon>
        <taxon>Bacillati</taxon>
        <taxon>Actinomycetota</taxon>
        <taxon>Actinomycetes</taxon>
        <taxon>Pseudonocardiales</taxon>
        <taxon>Pseudonocardiaceae</taxon>
        <taxon>Saccharopolyspora</taxon>
    </lineage>
</organism>
<dbReference type="STRING" id="28042.GU90_15165"/>
<accession>A0A073AXA0</accession>
<proteinExistence type="predicted"/>
<dbReference type="InterPro" id="IPR009409">
    <property type="entry name" value="DUF1059"/>
</dbReference>
<reference evidence="1 2" key="1">
    <citation type="submission" date="2014-06" db="EMBL/GenBank/DDBJ databases">
        <title>Saccharopolyspora rectivirgula DSM-43113 Genome sequencing.</title>
        <authorList>
            <person name="Barrera C."/>
            <person name="Millon L."/>
            <person name="Rognon B."/>
            <person name="Zaugg C."/>
            <person name="Monod M."/>
        </authorList>
    </citation>
    <scope>NUCLEOTIDE SEQUENCE [LARGE SCALE GENOMIC DNA]</scope>
    <source>
        <strain evidence="1 2">DSM 43113</strain>
    </source>
</reference>
<evidence type="ECO:0008006" key="3">
    <source>
        <dbReference type="Google" id="ProtNLM"/>
    </source>
</evidence>